<dbReference type="AlphaFoldDB" id="A0A6S6QW11"/>
<dbReference type="Proteomes" id="UP000515317">
    <property type="component" value="Chromosome"/>
</dbReference>
<dbReference type="PRINTS" id="PR00080">
    <property type="entry name" value="SDRFAMILY"/>
</dbReference>
<dbReference type="KEGG" id="tso:IZ6_19760"/>
<dbReference type="RefSeq" id="WP_222874902.1">
    <property type="nucleotide sequence ID" value="NZ_AP023361.1"/>
</dbReference>
<evidence type="ECO:0000256" key="2">
    <source>
        <dbReference type="ARBA" id="ARBA00023002"/>
    </source>
</evidence>
<dbReference type="FunFam" id="3.40.50.720:FF:000173">
    <property type="entry name" value="3-oxoacyl-[acyl-carrier protein] reductase"/>
    <property type="match status" value="1"/>
</dbReference>
<comment type="similarity">
    <text evidence="1">Belongs to the short-chain dehydrogenases/reductases (SDR) family.</text>
</comment>
<keyword evidence="4" id="KW-1185">Reference proteome</keyword>
<dbReference type="PANTHER" id="PTHR42879:SF2">
    <property type="entry name" value="3-OXOACYL-[ACYL-CARRIER-PROTEIN] REDUCTASE FABG"/>
    <property type="match status" value="1"/>
</dbReference>
<dbReference type="Gene3D" id="3.40.50.720">
    <property type="entry name" value="NAD(P)-binding Rossmann-like Domain"/>
    <property type="match status" value="1"/>
</dbReference>
<dbReference type="PANTHER" id="PTHR42879">
    <property type="entry name" value="3-OXOACYL-(ACYL-CARRIER-PROTEIN) REDUCTASE"/>
    <property type="match status" value="1"/>
</dbReference>
<protein>
    <submittedName>
        <fullName evidence="3">Beta-ketoacyl-ACP reductase</fullName>
    </submittedName>
</protein>
<dbReference type="EMBL" id="AP023361">
    <property type="protein sequence ID" value="BCJ91241.1"/>
    <property type="molecule type" value="Genomic_DNA"/>
</dbReference>
<keyword evidence="2" id="KW-0560">Oxidoreductase</keyword>
<dbReference type="PRINTS" id="PR00081">
    <property type="entry name" value="GDHRDH"/>
</dbReference>
<evidence type="ECO:0000313" key="4">
    <source>
        <dbReference type="Proteomes" id="UP000515317"/>
    </source>
</evidence>
<dbReference type="InterPro" id="IPR036291">
    <property type="entry name" value="NAD(P)-bd_dom_sf"/>
</dbReference>
<dbReference type="InterPro" id="IPR002347">
    <property type="entry name" value="SDR_fam"/>
</dbReference>
<evidence type="ECO:0000256" key="1">
    <source>
        <dbReference type="ARBA" id="ARBA00006484"/>
    </source>
</evidence>
<organism evidence="3 4">
    <name type="scientific">Terrihabitans soli</name>
    <dbReference type="NCBI Taxonomy" id="708113"/>
    <lineage>
        <taxon>Bacteria</taxon>
        <taxon>Pseudomonadati</taxon>
        <taxon>Pseudomonadota</taxon>
        <taxon>Alphaproteobacteria</taxon>
        <taxon>Hyphomicrobiales</taxon>
        <taxon>Terrihabitans</taxon>
    </lineage>
</organism>
<dbReference type="Pfam" id="PF13561">
    <property type="entry name" value="adh_short_C2"/>
    <property type="match status" value="1"/>
</dbReference>
<evidence type="ECO:0000313" key="3">
    <source>
        <dbReference type="EMBL" id="BCJ91241.1"/>
    </source>
</evidence>
<proteinExistence type="inferred from homology"/>
<name>A0A6S6QW11_9HYPH</name>
<dbReference type="InterPro" id="IPR050259">
    <property type="entry name" value="SDR"/>
</dbReference>
<dbReference type="SUPFAM" id="SSF51735">
    <property type="entry name" value="NAD(P)-binding Rossmann-fold domains"/>
    <property type="match status" value="1"/>
</dbReference>
<accession>A0A6S6QW11</accession>
<gene>
    <name evidence="3" type="ORF">IZ6_19760</name>
</gene>
<reference evidence="3 4" key="1">
    <citation type="submission" date="2020-08" db="EMBL/GenBank/DDBJ databases">
        <title>Genome sequence of Rhizobiales bacterium strain IZ6.</title>
        <authorList>
            <person name="Nakai R."/>
            <person name="Naganuma T."/>
        </authorList>
    </citation>
    <scope>NUCLEOTIDE SEQUENCE [LARGE SCALE GENOMIC DNA]</scope>
    <source>
        <strain evidence="3 4">IZ6</strain>
    </source>
</reference>
<dbReference type="GO" id="GO:0016491">
    <property type="term" value="F:oxidoreductase activity"/>
    <property type="evidence" value="ECO:0007669"/>
    <property type="project" value="UniProtKB-KW"/>
</dbReference>
<sequence length="251" mass="25820">MTRARELEGKVAVVTGASRNIGRAIALAFADAGAAVAVIGRADRAGLDETAALIKAAGGRAIVMLGDVRDEASVKSFIDGTVAEFGRLDILVNNAAIRVEEPVEKVTFASWRNVTATILDGAFLCVSAALPHLLRSDAGRIINIGGRTGHTGSRDRVHVVSAKAGLIGMTKGLAIELAPKKITVNLISPGLIATVRGASTSGPTETSDKMAPVGRRGTAEEVANMARLLAGPDGGYMTGQSIHINGGTFMP</sequence>